<evidence type="ECO:0000256" key="9">
    <source>
        <dbReference type="PIRSR" id="PIRSR000005-2"/>
    </source>
</evidence>
<dbReference type="PANTHER" id="PTHR33751:SF9">
    <property type="entry name" value="CYTOCHROME C4"/>
    <property type="match status" value="1"/>
</dbReference>
<dbReference type="EMBL" id="LT670817">
    <property type="protein sequence ID" value="SHG80220.1"/>
    <property type="molecule type" value="Genomic_DNA"/>
</dbReference>
<evidence type="ECO:0000259" key="11">
    <source>
        <dbReference type="PROSITE" id="PS51007"/>
    </source>
</evidence>
<reference evidence="12 13" key="1">
    <citation type="submission" date="2016-11" db="EMBL/GenBank/DDBJ databases">
        <authorList>
            <person name="Jaros S."/>
            <person name="Januszkiewicz K."/>
            <person name="Wedrychowicz H."/>
        </authorList>
    </citation>
    <scope>NUCLEOTIDE SEQUENCE [LARGE SCALE GENOMIC DNA]</scope>
    <source>
        <strain evidence="12 13">GAS138</strain>
    </source>
</reference>
<feature type="domain" description="Cytochrome c" evidence="11">
    <location>
        <begin position="29"/>
        <end position="111"/>
    </location>
</feature>
<evidence type="ECO:0000256" key="7">
    <source>
        <dbReference type="ARBA" id="ARBA00023004"/>
    </source>
</evidence>
<evidence type="ECO:0000256" key="4">
    <source>
        <dbReference type="ARBA" id="ARBA00022723"/>
    </source>
</evidence>
<feature type="chain" id="PRO_5012883754" evidence="10">
    <location>
        <begin position="32"/>
        <end position="209"/>
    </location>
</feature>
<evidence type="ECO:0000256" key="8">
    <source>
        <dbReference type="PIRSR" id="PIRSR000005-1"/>
    </source>
</evidence>
<feature type="binding site" description="axial binding residue" evidence="9">
    <location>
        <position position="46"/>
    </location>
    <ligand>
        <name>heme c</name>
        <dbReference type="ChEBI" id="CHEBI:61717"/>
        <label>1</label>
    </ligand>
    <ligandPart>
        <name>Fe</name>
        <dbReference type="ChEBI" id="CHEBI:18248"/>
    </ligandPart>
</feature>
<evidence type="ECO:0000256" key="1">
    <source>
        <dbReference type="ARBA" id="ARBA00004418"/>
    </source>
</evidence>
<feature type="binding site" description="covalent" evidence="8">
    <location>
        <position position="45"/>
    </location>
    <ligand>
        <name>heme c</name>
        <dbReference type="ChEBI" id="CHEBI:61717"/>
        <label>1</label>
    </ligand>
</feature>
<dbReference type="Proteomes" id="UP000189796">
    <property type="component" value="Chromosome I"/>
</dbReference>
<keyword evidence="7 9" id="KW-0408">Iron</keyword>
<dbReference type="InterPro" id="IPR009056">
    <property type="entry name" value="Cyt_c-like_dom"/>
</dbReference>
<protein>
    <submittedName>
        <fullName evidence="12">Cytochrome c553</fullName>
    </submittedName>
</protein>
<keyword evidence="6" id="KW-0249">Electron transport</keyword>
<keyword evidence="3 8" id="KW-0349">Heme</keyword>
<keyword evidence="4 9" id="KW-0479">Metal-binding</keyword>
<feature type="binding site" description="axial binding residue" evidence="9">
    <location>
        <position position="88"/>
    </location>
    <ligand>
        <name>heme c</name>
        <dbReference type="ChEBI" id="CHEBI:61717"/>
        <label>1</label>
    </ligand>
    <ligandPart>
        <name>Fe</name>
        <dbReference type="ChEBI" id="CHEBI:18248"/>
    </ligandPart>
</feature>
<feature type="binding site" description="covalent" evidence="8">
    <location>
        <position position="145"/>
    </location>
    <ligand>
        <name>heme c</name>
        <dbReference type="ChEBI" id="CHEBI:61717"/>
        <label>2</label>
    </ligand>
</feature>
<evidence type="ECO:0000256" key="6">
    <source>
        <dbReference type="ARBA" id="ARBA00022982"/>
    </source>
</evidence>
<accession>A0A1M5MRZ9</accession>
<feature type="domain" description="Cytochrome c" evidence="11">
    <location>
        <begin position="121"/>
        <end position="209"/>
    </location>
</feature>
<dbReference type="Gene3D" id="1.10.760.10">
    <property type="entry name" value="Cytochrome c-like domain"/>
    <property type="match status" value="2"/>
</dbReference>
<comment type="subcellular location">
    <subcellularLocation>
        <location evidence="1">Periplasm</location>
    </subcellularLocation>
</comment>
<dbReference type="AlphaFoldDB" id="A0A1M5MRZ9"/>
<name>A0A1M5MRZ9_9BRAD</name>
<feature type="binding site" description="axial binding residue" evidence="9">
    <location>
        <position position="146"/>
    </location>
    <ligand>
        <name>heme c</name>
        <dbReference type="ChEBI" id="CHEBI:61717"/>
        <label>2</label>
    </ligand>
    <ligandPart>
        <name>Fe</name>
        <dbReference type="ChEBI" id="CHEBI:18248"/>
    </ligandPart>
</feature>
<evidence type="ECO:0000256" key="2">
    <source>
        <dbReference type="ARBA" id="ARBA00022448"/>
    </source>
</evidence>
<keyword evidence="10" id="KW-0732">Signal</keyword>
<dbReference type="Pfam" id="PF00034">
    <property type="entry name" value="Cytochrom_C"/>
    <property type="match status" value="1"/>
</dbReference>
<dbReference type="PROSITE" id="PS51007">
    <property type="entry name" value="CYTC"/>
    <property type="match status" value="2"/>
</dbReference>
<proteinExistence type="predicted"/>
<dbReference type="PANTHER" id="PTHR33751">
    <property type="entry name" value="CBB3-TYPE CYTOCHROME C OXIDASE SUBUNIT FIXP"/>
    <property type="match status" value="1"/>
</dbReference>
<evidence type="ECO:0000313" key="12">
    <source>
        <dbReference type="EMBL" id="SHG80220.1"/>
    </source>
</evidence>
<gene>
    <name evidence="12" type="ORF">SAMN05443248_2705</name>
</gene>
<evidence type="ECO:0000313" key="13">
    <source>
        <dbReference type="Proteomes" id="UP000189796"/>
    </source>
</evidence>
<comment type="PTM">
    <text evidence="8">Binds 2 heme c groups covalently per subunit.</text>
</comment>
<keyword evidence="5" id="KW-0574">Periplasm</keyword>
<dbReference type="GO" id="GO:0020037">
    <property type="term" value="F:heme binding"/>
    <property type="evidence" value="ECO:0007669"/>
    <property type="project" value="InterPro"/>
</dbReference>
<dbReference type="InterPro" id="IPR050597">
    <property type="entry name" value="Cytochrome_c_Oxidase_Subunit"/>
</dbReference>
<dbReference type="GO" id="GO:0042597">
    <property type="term" value="C:periplasmic space"/>
    <property type="evidence" value="ECO:0007669"/>
    <property type="project" value="UniProtKB-SubCell"/>
</dbReference>
<evidence type="ECO:0000256" key="5">
    <source>
        <dbReference type="ARBA" id="ARBA00022764"/>
    </source>
</evidence>
<organism evidence="12 13">
    <name type="scientific">Bradyrhizobium erythrophlei</name>
    <dbReference type="NCBI Taxonomy" id="1437360"/>
    <lineage>
        <taxon>Bacteria</taxon>
        <taxon>Pseudomonadati</taxon>
        <taxon>Pseudomonadota</taxon>
        <taxon>Alphaproteobacteria</taxon>
        <taxon>Hyphomicrobiales</taxon>
        <taxon>Nitrobacteraceae</taxon>
        <taxon>Bradyrhizobium</taxon>
    </lineage>
</organism>
<dbReference type="PIRSF" id="PIRSF000005">
    <property type="entry name" value="Cytochrome_c4"/>
    <property type="match status" value="1"/>
</dbReference>
<feature type="signal peptide" evidence="10">
    <location>
        <begin position="1"/>
        <end position="31"/>
    </location>
</feature>
<dbReference type="InterPro" id="IPR024167">
    <property type="entry name" value="Cytochrome_c4-like"/>
</dbReference>
<feature type="binding site" description="covalent" evidence="8">
    <location>
        <position position="42"/>
    </location>
    <ligand>
        <name>heme c</name>
        <dbReference type="ChEBI" id="CHEBI:61717"/>
        <label>1</label>
    </ligand>
</feature>
<sequence length="209" mass="22729">MHKARKLEVMKRIGLKIAILAIVASTVPAWAGDGDSAGVRNCTWCHGTSGQGYMVAPRLAGQRPQYIESQIQSFREHMRDNPFSKQYMWGAVAALGPHAARDLAIYFATIAPKAANDGDRNLAARGRTIYLEGIPEANIVSCYACHGPNAEGVRDIPRLGGLAYFYLKGRLEQWGQGYHSGVESPMPLAASHLGPDEIEALASYLSFVK</sequence>
<dbReference type="SUPFAM" id="SSF46626">
    <property type="entry name" value="Cytochrome c"/>
    <property type="match status" value="2"/>
</dbReference>
<evidence type="ECO:0000256" key="3">
    <source>
        <dbReference type="ARBA" id="ARBA00022617"/>
    </source>
</evidence>
<keyword evidence="2" id="KW-0813">Transport</keyword>
<evidence type="ECO:0000256" key="10">
    <source>
        <dbReference type="SAM" id="SignalP"/>
    </source>
</evidence>
<dbReference type="GO" id="GO:0009055">
    <property type="term" value="F:electron transfer activity"/>
    <property type="evidence" value="ECO:0007669"/>
    <property type="project" value="InterPro"/>
</dbReference>
<dbReference type="InterPro" id="IPR036909">
    <property type="entry name" value="Cyt_c-like_dom_sf"/>
</dbReference>
<feature type="binding site" description="axial binding residue" evidence="9">
    <location>
        <position position="186"/>
    </location>
    <ligand>
        <name>heme c</name>
        <dbReference type="ChEBI" id="CHEBI:61717"/>
        <label>2</label>
    </ligand>
    <ligandPart>
        <name>Fe</name>
        <dbReference type="ChEBI" id="CHEBI:18248"/>
    </ligandPart>
</feature>
<feature type="binding site" description="covalent" evidence="8">
    <location>
        <position position="142"/>
    </location>
    <ligand>
        <name>heme c</name>
        <dbReference type="ChEBI" id="CHEBI:61717"/>
        <label>2</label>
    </ligand>
</feature>
<dbReference type="GO" id="GO:0005506">
    <property type="term" value="F:iron ion binding"/>
    <property type="evidence" value="ECO:0007669"/>
    <property type="project" value="InterPro"/>
</dbReference>